<dbReference type="Proteomes" id="UP001596066">
    <property type="component" value="Unassembled WGS sequence"/>
</dbReference>
<proteinExistence type="predicted"/>
<dbReference type="EMBL" id="JBHSOC010000037">
    <property type="protein sequence ID" value="MFC5643844.1"/>
    <property type="molecule type" value="Genomic_DNA"/>
</dbReference>
<comment type="caution">
    <text evidence="1">The sequence shown here is derived from an EMBL/GenBank/DDBJ whole genome shotgun (WGS) entry which is preliminary data.</text>
</comment>
<protein>
    <recommendedName>
        <fullName evidence="3">Secreted protein</fullName>
    </recommendedName>
</protein>
<dbReference type="RefSeq" id="WP_346147730.1">
    <property type="nucleotide sequence ID" value="NZ_BAAAUA010000039.1"/>
</dbReference>
<gene>
    <name evidence="1" type="ORF">ACFPZF_21075</name>
</gene>
<reference evidence="2" key="1">
    <citation type="journal article" date="2019" name="Int. J. Syst. Evol. Microbiol.">
        <title>The Global Catalogue of Microorganisms (GCM) 10K type strain sequencing project: providing services to taxonomists for standard genome sequencing and annotation.</title>
        <authorList>
            <consortium name="The Broad Institute Genomics Platform"/>
            <consortium name="The Broad Institute Genome Sequencing Center for Infectious Disease"/>
            <person name="Wu L."/>
            <person name="Ma J."/>
        </authorList>
    </citation>
    <scope>NUCLEOTIDE SEQUENCE [LARGE SCALE GENOMIC DNA]</scope>
    <source>
        <strain evidence="2">CGMCC 4.1622</strain>
    </source>
</reference>
<keyword evidence="2" id="KW-1185">Reference proteome</keyword>
<evidence type="ECO:0008006" key="3">
    <source>
        <dbReference type="Google" id="ProtNLM"/>
    </source>
</evidence>
<evidence type="ECO:0000313" key="1">
    <source>
        <dbReference type="EMBL" id="MFC5643844.1"/>
    </source>
</evidence>
<evidence type="ECO:0000313" key="2">
    <source>
        <dbReference type="Proteomes" id="UP001596066"/>
    </source>
</evidence>
<name>A0ABW0VFT8_9ACTN</name>
<accession>A0ABW0VFT8</accession>
<organism evidence="1 2">
    <name type="scientific">Kitasatospora cinereorecta</name>
    <dbReference type="NCBI Taxonomy" id="285560"/>
    <lineage>
        <taxon>Bacteria</taxon>
        <taxon>Bacillati</taxon>
        <taxon>Actinomycetota</taxon>
        <taxon>Actinomycetes</taxon>
        <taxon>Kitasatosporales</taxon>
        <taxon>Streptomycetaceae</taxon>
        <taxon>Kitasatospora</taxon>
    </lineage>
</organism>
<sequence>MGVVIPIVLFAALVALVLVAPRFAPFRGRMRAGTIARELTTGQGFEPRGDFALDRFPTAGPPFHYGGAKRLDAQVAGAVDGLTTVSAGYRCRENGSTHFYGVVLVSLPAPVARIEVRHEPAFHSVRVVEPVPGGLASTGITPFDERYRTYVAEPLTVGTLLPDAAVRALLAAPEPCSWRAEGRELLLWRSGGWSCAEALLASLRAATGALRPEVDRAAGCQAAGPTQ</sequence>